<comment type="similarity">
    <text evidence="8 9">Belongs to the helicase family. DinG subfamily. Type 2 sub-subfamily.</text>
</comment>
<keyword evidence="4 8" id="KW-0378">Hydrolase</keyword>
<feature type="domain" description="Helicase ATP-binding" evidence="10">
    <location>
        <begin position="242"/>
        <end position="509"/>
    </location>
</feature>
<evidence type="ECO:0000256" key="1">
    <source>
        <dbReference type="ARBA" id="ARBA00001966"/>
    </source>
</evidence>
<comment type="function">
    <text evidence="8 9">3'-5' exonuclease.</text>
</comment>
<dbReference type="Pfam" id="PF13307">
    <property type="entry name" value="Helicase_C_2"/>
    <property type="match status" value="1"/>
</dbReference>
<evidence type="ECO:0000256" key="3">
    <source>
        <dbReference type="ARBA" id="ARBA00022741"/>
    </source>
</evidence>
<dbReference type="InterPro" id="IPR006310">
    <property type="entry name" value="DinG"/>
</dbReference>
<dbReference type="SMART" id="SM00491">
    <property type="entry name" value="HELICc2"/>
    <property type="match status" value="1"/>
</dbReference>
<keyword evidence="2 8" id="KW-0540">Nuclease</keyword>
<evidence type="ECO:0000256" key="5">
    <source>
        <dbReference type="ARBA" id="ARBA00022839"/>
    </source>
</evidence>
<evidence type="ECO:0000256" key="9">
    <source>
        <dbReference type="RuleBase" id="RU364106"/>
    </source>
</evidence>
<dbReference type="EMBL" id="CP019640">
    <property type="protein sequence ID" value="AQQ53606.1"/>
    <property type="molecule type" value="Genomic_DNA"/>
</dbReference>
<dbReference type="KEGG" id="pmar:B0X71_11325"/>
<dbReference type="PANTHER" id="PTHR11472:SF34">
    <property type="entry name" value="REGULATOR OF TELOMERE ELONGATION HELICASE 1"/>
    <property type="match status" value="1"/>
</dbReference>
<dbReference type="FunFam" id="3.30.420.10:FF:000045">
    <property type="entry name" value="3'-5' exonuclease DinG"/>
    <property type="match status" value="1"/>
</dbReference>
<reference evidence="11 12" key="1">
    <citation type="submission" date="2017-02" db="EMBL/GenBank/DDBJ databases">
        <title>The complete genomic sequence of a novel cold adapted crude oil-degrading bacterium Planococcus qaidamina Y42.</title>
        <authorList>
            <person name="Yang R."/>
        </authorList>
    </citation>
    <scope>NUCLEOTIDE SEQUENCE [LARGE SCALE GENOMIC DNA]</scope>
    <source>
        <strain evidence="11 12">Y42</strain>
    </source>
</reference>
<dbReference type="InterPro" id="IPR012337">
    <property type="entry name" value="RNaseH-like_sf"/>
</dbReference>
<dbReference type="NCBIfam" id="NF005981">
    <property type="entry name" value="PRK08074.1"/>
    <property type="match status" value="1"/>
</dbReference>
<keyword evidence="3 8" id="KW-0547">Nucleotide-binding</keyword>
<keyword evidence="11" id="KW-0347">Helicase</keyword>
<evidence type="ECO:0000256" key="2">
    <source>
        <dbReference type="ARBA" id="ARBA00022722"/>
    </source>
</evidence>
<evidence type="ECO:0000313" key="12">
    <source>
        <dbReference type="Proteomes" id="UP000188184"/>
    </source>
</evidence>
<evidence type="ECO:0000259" key="10">
    <source>
        <dbReference type="PROSITE" id="PS51193"/>
    </source>
</evidence>
<dbReference type="NCBIfam" id="TIGR00573">
    <property type="entry name" value="dnaq"/>
    <property type="match status" value="1"/>
</dbReference>
<dbReference type="GO" id="GO:0008408">
    <property type="term" value="F:3'-5' exonuclease activity"/>
    <property type="evidence" value="ECO:0007669"/>
    <property type="project" value="UniProtKB-UniRule"/>
</dbReference>
<dbReference type="GO" id="GO:0043139">
    <property type="term" value="F:5'-3' DNA helicase activity"/>
    <property type="evidence" value="ECO:0007669"/>
    <property type="project" value="UniProtKB-EC"/>
</dbReference>
<evidence type="ECO:0000256" key="4">
    <source>
        <dbReference type="ARBA" id="ARBA00022801"/>
    </source>
</evidence>
<dbReference type="OrthoDB" id="9803913at2"/>
<dbReference type="SUPFAM" id="SSF52540">
    <property type="entry name" value="P-loop containing nucleoside triphosphate hydrolases"/>
    <property type="match status" value="1"/>
</dbReference>
<name>A0A1Q2KZM6_9BACL</name>
<comment type="catalytic activity">
    <reaction evidence="7">
        <text>ATP + H2O = ADP + phosphate + H(+)</text>
        <dbReference type="Rhea" id="RHEA:13065"/>
        <dbReference type="ChEBI" id="CHEBI:15377"/>
        <dbReference type="ChEBI" id="CHEBI:15378"/>
        <dbReference type="ChEBI" id="CHEBI:30616"/>
        <dbReference type="ChEBI" id="CHEBI:43474"/>
        <dbReference type="ChEBI" id="CHEBI:456216"/>
        <dbReference type="EC" id="5.6.2.3"/>
    </reaction>
</comment>
<dbReference type="InterPro" id="IPR006054">
    <property type="entry name" value="DnaQ"/>
</dbReference>
<organism evidence="11 12">
    <name type="scientific">Planococcus lenghuensis</name>
    <dbReference type="NCBI Taxonomy" id="2213202"/>
    <lineage>
        <taxon>Bacteria</taxon>
        <taxon>Bacillati</taxon>
        <taxon>Bacillota</taxon>
        <taxon>Bacilli</taxon>
        <taxon>Bacillales</taxon>
        <taxon>Caryophanaceae</taxon>
        <taxon>Planococcus</taxon>
    </lineage>
</organism>
<dbReference type="GO" id="GO:0003677">
    <property type="term" value="F:DNA binding"/>
    <property type="evidence" value="ECO:0007669"/>
    <property type="project" value="InterPro"/>
</dbReference>
<comment type="cofactor">
    <cofactor evidence="1">
        <name>[4Fe-4S] cluster</name>
        <dbReference type="ChEBI" id="CHEBI:49883"/>
    </cofactor>
</comment>
<proteinExistence type="inferred from homology"/>
<dbReference type="InterPro" id="IPR013520">
    <property type="entry name" value="Ribonucl_H"/>
</dbReference>
<evidence type="ECO:0000256" key="7">
    <source>
        <dbReference type="ARBA" id="ARBA00048954"/>
    </source>
</evidence>
<dbReference type="AlphaFoldDB" id="A0A1Q2KZM6"/>
<feature type="short sequence motif" description="DEAH box" evidence="8">
    <location>
        <begin position="449"/>
        <end position="452"/>
    </location>
</feature>
<dbReference type="PROSITE" id="PS51193">
    <property type="entry name" value="HELICASE_ATP_BIND_2"/>
    <property type="match status" value="1"/>
</dbReference>
<sequence>MSAPKYIVVDLETTGSSSAKGGRIIQLAMVTIEEGVVTDTYTAFINPEQNIPVFIQELTNITNEDVASALPFEQHAQVVSARLEDAVFVAHNADFDLGFLNAELKRAGLMPWQGLVVDTVELARLVYPTAYSYKLQDIAAELGILLKQAHRADDDALATAELFLSAKKQLASLPADTLRLLHKRSFSLKSDLSHLLFELISDKHTAGKDDQLRFRGIPIAVPEEMKAVWPNRYTPAAEPVQQLQTIMPGFEYRENQARLMKTIQQALDGKQEIVIEASTGMGKTIGYLLPAAEYALTEGKQVIISTYTTHLQEQLLQNEGKMLSEFLNAPISLALIKGMNHYIDLMRLYEQLQSEDESYDETFTLMQVLVWLSATQTGDLTELNTSGGGQLVIDKIRRSHLRKPAAPELKLDFYERARKRADQAHIIITNHAFLLGGGLGERQAALIIDEAHQMIQSALAKKEKTFVYTNWKYIFGQLGTLDDRQLFYHFSEVATEARFASAAELSRLEFLYSKTAGLFDEISSRLADSFARSVPNRRQKKWALLLDSLGRQEQAVRHLLKLLNEWLDLSRELLSRADRLTELEVRKQAILNDWRYWTEEIAAETIALGDIFAFPGRDDVSWVEGDLRSLPNSLAIYQRPFDVARPVSRVLEPVRRHEAVIHLSGTMSVPTDERFIIRQLGIRDEVPLIKFDPEPEFYAGARVFVVEDMPDIQQVPQAEYIESVADAVIQTVLVTEGRCFVLFTSQDMLRKTVELIQDSGLLEDYMLFAQGLSSGSRMRLLKSFQRFSKSVLFGTNSFWEGVDVPGDALRAVVVVRLPFTSPDEPVFKARSERISAEGKNPFLEYALPEAVIRLRQGFGRLIRSREDHGLFIVLDRRIETKSYGKEFLRALPPVPVAKVSLEKMVTSIEDWYNGNA</sequence>
<accession>A0A1Q2KZM6</accession>
<dbReference type="EC" id="3.1.-.-" evidence="8 9"/>
<dbReference type="Pfam" id="PF00270">
    <property type="entry name" value="DEAD"/>
    <property type="match status" value="1"/>
</dbReference>
<dbReference type="Proteomes" id="UP000188184">
    <property type="component" value="Chromosome"/>
</dbReference>
<dbReference type="RefSeq" id="WP_077589504.1">
    <property type="nucleotide sequence ID" value="NZ_CP019640.1"/>
</dbReference>
<dbReference type="CDD" id="cd06127">
    <property type="entry name" value="DEDDh"/>
    <property type="match status" value="1"/>
</dbReference>
<dbReference type="GO" id="GO:0016887">
    <property type="term" value="F:ATP hydrolysis activity"/>
    <property type="evidence" value="ECO:0007669"/>
    <property type="project" value="RHEA"/>
</dbReference>
<dbReference type="Pfam" id="PF00929">
    <property type="entry name" value="RNase_T"/>
    <property type="match status" value="1"/>
</dbReference>
<keyword evidence="6 8" id="KW-0067">ATP-binding</keyword>
<dbReference type="SUPFAM" id="SSF53098">
    <property type="entry name" value="Ribonuclease H-like"/>
    <property type="match status" value="1"/>
</dbReference>
<dbReference type="SMART" id="SM00479">
    <property type="entry name" value="EXOIII"/>
    <property type="match status" value="1"/>
</dbReference>
<keyword evidence="5 8" id="KW-0269">Exonuclease</keyword>
<dbReference type="InterPro" id="IPR011545">
    <property type="entry name" value="DEAD/DEAH_box_helicase_dom"/>
</dbReference>
<dbReference type="HAMAP" id="MF_02206">
    <property type="entry name" value="DinG_exonucl"/>
    <property type="match status" value="1"/>
</dbReference>
<dbReference type="GO" id="GO:0003887">
    <property type="term" value="F:DNA-directed DNA polymerase activity"/>
    <property type="evidence" value="ECO:0007669"/>
    <property type="project" value="InterPro"/>
</dbReference>
<feature type="binding site" evidence="8">
    <location>
        <begin position="277"/>
        <end position="284"/>
    </location>
    <ligand>
        <name>ATP</name>
        <dbReference type="ChEBI" id="CHEBI:30616"/>
    </ligand>
</feature>
<dbReference type="NCBIfam" id="TIGR01407">
    <property type="entry name" value="dinG_rel"/>
    <property type="match status" value="1"/>
</dbReference>
<keyword evidence="12" id="KW-1185">Reference proteome</keyword>
<dbReference type="Gene3D" id="3.30.420.10">
    <property type="entry name" value="Ribonuclease H-like superfamily/Ribonuclease H"/>
    <property type="match status" value="1"/>
</dbReference>
<dbReference type="InterPro" id="IPR045028">
    <property type="entry name" value="DinG/Rad3-like"/>
</dbReference>
<dbReference type="GO" id="GO:0005524">
    <property type="term" value="F:ATP binding"/>
    <property type="evidence" value="ECO:0007669"/>
    <property type="project" value="UniProtKB-UniRule"/>
</dbReference>
<protein>
    <recommendedName>
        <fullName evidence="8 9">3'-5' exonuclease DinG</fullName>
        <ecNumber evidence="8 9">3.1.-.-</ecNumber>
    </recommendedName>
</protein>
<dbReference type="PANTHER" id="PTHR11472">
    <property type="entry name" value="DNA REPAIR DEAD HELICASE RAD3/XP-D SUBFAMILY MEMBER"/>
    <property type="match status" value="1"/>
</dbReference>
<evidence type="ECO:0000313" key="11">
    <source>
        <dbReference type="EMBL" id="AQQ53606.1"/>
    </source>
</evidence>
<evidence type="ECO:0000256" key="8">
    <source>
        <dbReference type="HAMAP-Rule" id="MF_02206"/>
    </source>
</evidence>
<dbReference type="InterPro" id="IPR014013">
    <property type="entry name" value="Helic_SF1/SF2_ATP-bd_DinG/Rad3"/>
</dbReference>
<dbReference type="InterPro" id="IPR014001">
    <property type="entry name" value="Helicase_ATP-bd"/>
</dbReference>
<dbReference type="InterPro" id="IPR027417">
    <property type="entry name" value="P-loop_NTPase"/>
</dbReference>
<evidence type="ECO:0000256" key="6">
    <source>
        <dbReference type="ARBA" id="ARBA00022840"/>
    </source>
</evidence>
<dbReference type="InterPro" id="IPR036397">
    <property type="entry name" value="RNaseH_sf"/>
</dbReference>
<dbReference type="SMART" id="SM00487">
    <property type="entry name" value="DEXDc"/>
    <property type="match status" value="1"/>
</dbReference>
<dbReference type="InterPro" id="IPR006555">
    <property type="entry name" value="ATP-dep_Helicase_C"/>
</dbReference>
<gene>
    <name evidence="8 9" type="primary">dinG</name>
    <name evidence="11" type="ORF">B0X71_11325</name>
</gene>
<dbReference type="Gene3D" id="3.40.50.300">
    <property type="entry name" value="P-loop containing nucleotide triphosphate hydrolases"/>
    <property type="match status" value="2"/>
</dbReference>
<dbReference type="GO" id="GO:0006260">
    <property type="term" value="P:DNA replication"/>
    <property type="evidence" value="ECO:0007669"/>
    <property type="project" value="InterPro"/>
</dbReference>